<proteinExistence type="predicted"/>
<gene>
    <name evidence="2" type="ORF">QT716_08205</name>
</gene>
<reference evidence="2 3" key="1">
    <citation type="submission" date="2023-06" db="EMBL/GenBank/DDBJ databases">
        <title>Sporosarcina sp. nov., isolated from Korean traditional fermented seafood 'Jeotgal'.</title>
        <authorList>
            <person name="Yang A.-I."/>
            <person name="Shin N.-R."/>
        </authorList>
    </citation>
    <scope>NUCLEOTIDE SEQUENCE [LARGE SCALE GENOMIC DNA]</scope>
    <source>
        <strain evidence="2 3">KCTC3840</strain>
    </source>
</reference>
<evidence type="ECO:0000256" key="1">
    <source>
        <dbReference type="SAM" id="MobiDB-lite"/>
    </source>
</evidence>
<organism evidence="2 3">
    <name type="scientific">Sporosarcina aquimarina</name>
    <dbReference type="NCBI Taxonomy" id="114975"/>
    <lineage>
        <taxon>Bacteria</taxon>
        <taxon>Bacillati</taxon>
        <taxon>Bacillota</taxon>
        <taxon>Bacilli</taxon>
        <taxon>Bacillales</taxon>
        <taxon>Caryophanaceae</taxon>
        <taxon>Sporosarcina</taxon>
    </lineage>
</organism>
<dbReference type="EMBL" id="JAUBDH010000004">
    <property type="protein sequence ID" value="MDW0110039.1"/>
    <property type="molecule type" value="Genomic_DNA"/>
</dbReference>
<dbReference type="RefSeq" id="WP_317935578.1">
    <property type="nucleotide sequence ID" value="NZ_JAUBDH010000004.1"/>
</dbReference>
<evidence type="ECO:0000313" key="3">
    <source>
        <dbReference type="Proteomes" id="UP001280629"/>
    </source>
</evidence>
<feature type="region of interest" description="Disordered" evidence="1">
    <location>
        <begin position="296"/>
        <end position="365"/>
    </location>
</feature>
<feature type="compositionally biased region" description="Acidic residues" evidence="1">
    <location>
        <begin position="324"/>
        <end position="354"/>
    </location>
</feature>
<dbReference type="PANTHER" id="PTHR37804">
    <property type="entry name" value="CDAA REGULATORY PROTEIN CDAR"/>
    <property type="match status" value="1"/>
</dbReference>
<dbReference type="InterPro" id="IPR012505">
    <property type="entry name" value="YbbR"/>
</dbReference>
<evidence type="ECO:0000313" key="2">
    <source>
        <dbReference type="EMBL" id="MDW0110039.1"/>
    </source>
</evidence>
<dbReference type="Proteomes" id="UP001280629">
    <property type="component" value="Unassembled WGS sequence"/>
</dbReference>
<keyword evidence="3" id="KW-1185">Reference proteome</keyword>
<dbReference type="Gene3D" id="2.170.120.30">
    <property type="match status" value="2"/>
</dbReference>
<name>A0ABU4FZA2_9BACL</name>
<dbReference type="Gene3D" id="2.170.120.40">
    <property type="entry name" value="YbbR-like domain"/>
    <property type="match status" value="2"/>
</dbReference>
<dbReference type="InterPro" id="IPR053154">
    <property type="entry name" value="c-di-AMP_regulator"/>
</dbReference>
<protein>
    <submittedName>
        <fullName evidence="2">CdaR family protein</fullName>
    </submittedName>
</protein>
<dbReference type="Pfam" id="PF07949">
    <property type="entry name" value="YbbR"/>
    <property type="match status" value="3"/>
</dbReference>
<accession>A0ABU4FZA2</accession>
<dbReference type="PANTHER" id="PTHR37804:SF1">
    <property type="entry name" value="CDAA REGULATORY PROTEIN CDAR"/>
    <property type="match status" value="1"/>
</dbReference>
<comment type="caution">
    <text evidence="2">The sequence shown here is derived from an EMBL/GenBank/DDBJ whole genome shotgun (WGS) entry which is preliminary data.</text>
</comment>
<sequence>MDKFMDSPWFLRLTALALALFLFFSVRAEQDKSSLANVGDSMEIIQDVPIEVYYDNENYVVTGVPETVNMKIKGPSNLVQRTKLLKDFALKVDLRTMPMGSHTVQIQSENISDKIDVQLDPATIEVNIEEKITKSFKVDPELNDQLIADDFELVRMEVEPSTIEVTGGKSIIDAINFVKVSVSGEEGINKSFEQKGRVRVLDRELNKLNVDIEPEEVTVKVEVEAYHKDVPLVVKPKGKPKAGITVNSLTSDERTVTVYGTRKAVDEIQQLTVEVDVSDISGNGKQSIEIVKPKGISKTSPDKVNVNVDVTVSPDAKKDKSDEENSDDEASASSDDESTDSEVAFEEPSSDEQNSENTSDVPKKTRKFSTLEIGLQGLDKQYNGKVIKPANGLAELTVSGERETIDALTESDIAIYAEGSAIKEPGDHILPIFVKVPPGIQYELNFKDVTVMVEQA</sequence>